<name>A0A409Y2R5_9AGAR</name>
<evidence type="ECO:0000313" key="2">
    <source>
        <dbReference type="Proteomes" id="UP000284706"/>
    </source>
</evidence>
<proteinExistence type="predicted"/>
<gene>
    <name evidence="1" type="ORF">CVT26_006568</name>
</gene>
<reference evidence="1 2" key="1">
    <citation type="journal article" date="2018" name="Evol. Lett.">
        <title>Horizontal gene cluster transfer increased hallucinogenic mushroom diversity.</title>
        <authorList>
            <person name="Reynolds H.T."/>
            <person name="Vijayakumar V."/>
            <person name="Gluck-Thaler E."/>
            <person name="Korotkin H.B."/>
            <person name="Matheny P.B."/>
            <person name="Slot J.C."/>
        </authorList>
    </citation>
    <scope>NUCLEOTIDE SEQUENCE [LARGE SCALE GENOMIC DNA]</scope>
    <source>
        <strain evidence="1 2">SRW20</strain>
    </source>
</reference>
<accession>A0A409Y2R5</accession>
<dbReference type="InParanoid" id="A0A409Y2R5"/>
<keyword evidence="2" id="KW-1185">Reference proteome</keyword>
<comment type="caution">
    <text evidence="1">The sequence shown here is derived from an EMBL/GenBank/DDBJ whole genome shotgun (WGS) entry which is preliminary data.</text>
</comment>
<organism evidence="1 2">
    <name type="scientific">Gymnopilus dilepis</name>
    <dbReference type="NCBI Taxonomy" id="231916"/>
    <lineage>
        <taxon>Eukaryota</taxon>
        <taxon>Fungi</taxon>
        <taxon>Dikarya</taxon>
        <taxon>Basidiomycota</taxon>
        <taxon>Agaricomycotina</taxon>
        <taxon>Agaricomycetes</taxon>
        <taxon>Agaricomycetidae</taxon>
        <taxon>Agaricales</taxon>
        <taxon>Agaricineae</taxon>
        <taxon>Hymenogastraceae</taxon>
        <taxon>Gymnopilus</taxon>
    </lineage>
</organism>
<dbReference type="AlphaFoldDB" id="A0A409Y2R5"/>
<evidence type="ECO:0000313" key="1">
    <source>
        <dbReference type="EMBL" id="PPQ97334.1"/>
    </source>
</evidence>
<dbReference type="EMBL" id="NHYE01001261">
    <property type="protein sequence ID" value="PPQ97334.1"/>
    <property type="molecule type" value="Genomic_DNA"/>
</dbReference>
<sequence length="181" mass="20519">MPSFYKPLNDSVKLFGARSKERASFAEGNGDFIHFDVVNKENRPNILEWSSTQTFDGLLIDSGQSVLMHEGHSDIVVLFEVCFLSSYPWRLFIALMLNSDPVLKIGSRRGEIILPISSSISRAGLLRNICQRLTTHPQLWLNKDIKLQLGPMSQPLYIFKMSKVTGNAWAADIRYERSSIN</sequence>
<dbReference type="Proteomes" id="UP000284706">
    <property type="component" value="Unassembled WGS sequence"/>
</dbReference>
<protein>
    <submittedName>
        <fullName evidence="1">Uncharacterized protein</fullName>
    </submittedName>
</protein>